<comment type="caution">
    <text evidence="1">The sequence shown here is derived from an EMBL/GenBank/DDBJ whole genome shotgun (WGS) entry which is preliminary data.</text>
</comment>
<proteinExistence type="predicted"/>
<protein>
    <submittedName>
        <fullName evidence="1">Uncharacterized protein</fullName>
    </submittedName>
</protein>
<keyword evidence="2" id="KW-1185">Reference proteome</keyword>
<sequence>MSRRTNSRSPSGGALQTEEGTSLEPTTSIPDFPVEEAVDSLGGRDEVVRSPLPFDGIPFDQEDQYQYWPRPESHYSGQPFTTGSNETRVTPPISPELTAVPRIDGGSIDEKFWSIYLAELKEKDRALIENMTADTNGVLVFTGLFGAIVAAFIIESYKLLQPDSGGTTVLLLAQISQQLAAGFNNTDLPSPLPIAGLTATFRPLPSSVRINVLWFLSLSLSITCALTATLMQQWARRYTNNTQNAERAGSPKRQGRIHAYLFTGLHTFRMASAVEALPALLHASVALFFAGLVDFLFTINTVVAYTTLACAIVGIVAYAVFTFLPFWFPNCPYATPFSYNKVASVMFYPLYRLCKVLERTMFPPGRLFWWQSVVERRPSSAWRMSPRVHTEALNAHASLDNLMQQLRDFIQYLLACAGVYFGRFLESMIHTLERQRDPGASNVLYLLDAAASSSDDLEVDALQWTWAASVEHDDDVFQVVDSIPGFIGNDNSFAFDWGRMPLERDIFYQFYPDLPTADEERAHKLIECLIRIPGFSHKISSLLSTTTGNARTSLASHERVRRATSLMHLVMCMTSMIRPLVSSLWPSILSPIIKELDKLRKDNHPDIAICANCTAASLVCYLDYVVRRLDWDSSNTIRTTGGGVPLLQEFTNCLKDLLPTTYLAFWLVGDDQPHATAAGRYTLTRAQNVAIFARGVLPHLHAASAESLILIRETLSSTPLAEPLFGRLWEESMSPEIKFECIYQDAGELQYLQTQLRRAAREEDAEFAGGAVPPWSAERLTSYTRHPCARLYEDLHPLFRWTNAMKERLFALQTADTDTQPLEGAQDGELQSPRISRASSSGPRDPDGSYRGPDAAVSKRGEKISDFSAGGYAWRPTYVWRRPMASF</sequence>
<accession>A0ACB8SIU4</accession>
<reference evidence="1" key="2">
    <citation type="journal article" date="2022" name="New Phytol.">
        <title>Evolutionary transition to the ectomycorrhizal habit in the genomes of a hyperdiverse lineage of mushroom-forming fungi.</title>
        <authorList>
            <person name="Looney B."/>
            <person name="Miyauchi S."/>
            <person name="Morin E."/>
            <person name="Drula E."/>
            <person name="Courty P.E."/>
            <person name="Kohler A."/>
            <person name="Kuo A."/>
            <person name="LaButti K."/>
            <person name="Pangilinan J."/>
            <person name="Lipzen A."/>
            <person name="Riley R."/>
            <person name="Andreopoulos W."/>
            <person name="He G."/>
            <person name="Johnson J."/>
            <person name="Nolan M."/>
            <person name="Tritt A."/>
            <person name="Barry K.W."/>
            <person name="Grigoriev I.V."/>
            <person name="Nagy L.G."/>
            <person name="Hibbett D."/>
            <person name="Henrissat B."/>
            <person name="Matheny P.B."/>
            <person name="Labbe J."/>
            <person name="Martin F.M."/>
        </authorList>
    </citation>
    <scope>NUCLEOTIDE SEQUENCE</scope>
    <source>
        <strain evidence="1">HHB10654</strain>
    </source>
</reference>
<gene>
    <name evidence="1" type="ORF">BV25DRAFT_1639587</name>
</gene>
<name>A0ACB8SIU4_9AGAM</name>
<organism evidence="1 2">
    <name type="scientific">Artomyces pyxidatus</name>
    <dbReference type="NCBI Taxonomy" id="48021"/>
    <lineage>
        <taxon>Eukaryota</taxon>
        <taxon>Fungi</taxon>
        <taxon>Dikarya</taxon>
        <taxon>Basidiomycota</taxon>
        <taxon>Agaricomycotina</taxon>
        <taxon>Agaricomycetes</taxon>
        <taxon>Russulales</taxon>
        <taxon>Auriscalpiaceae</taxon>
        <taxon>Artomyces</taxon>
    </lineage>
</organism>
<evidence type="ECO:0000313" key="1">
    <source>
        <dbReference type="EMBL" id="KAI0056309.1"/>
    </source>
</evidence>
<dbReference type="Proteomes" id="UP000814140">
    <property type="component" value="Unassembled WGS sequence"/>
</dbReference>
<evidence type="ECO:0000313" key="2">
    <source>
        <dbReference type="Proteomes" id="UP000814140"/>
    </source>
</evidence>
<dbReference type="EMBL" id="MU277267">
    <property type="protein sequence ID" value="KAI0056309.1"/>
    <property type="molecule type" value="Genomic_DNA"/>
</dbReference>
<reference evidence="1" key="1">
    <citation type="submission" date="2021-03" db="EMBL/GenBank/DDBJ databases">
        <authorList>
            <consortium name="DOE Joint Genome Institute"/>
            <person name="Ahrendt S."/>
            <person name="Looney B.P."/>
            <person name="Miyauchi S."/>
            <person name="Morin E."/>
            <person name="Drula E."/>
            <person name="Courty P.E."/>
            <person name="Chicoki N."/>
            <person name="Fauchery L."/>
            <person name="Kohler A."/>
            <person name="Kuo A."/>
            <person name="Labutti K."/>
            <person name="Pangilinan J."/>
            <person name="Lipzen A."/>
            <person name="Riley R."/>
            <person name="Andreopoulos W."/>
            <person name="He G."/>
            <person name="Johnson J."/>
            <person name="Barry K.W."/>
            <person name="Grigoriev I.V."/>
            <person name="Nagy L."/>
            <person name="Hibbett D."/>
            <person name="Henrissat B."/>
            <person name="Matheny P.B."/>
            <person name="Labbe J."/>
            <person name="Martin F."/>
        </authorList>
    </citation>
    <scope>NUCLEOTIDE SEQUENCE</scope>
    <source>
        <strain evidence="1">HHB10654</strain>
    </source>
</reference>